<dbReference type="AlphaFoldDB" id="A0A9Q0K1L7"/>
<name>A0A9Q0K1L7_9MAGN</name>
<proteinExistence type="predicted"/>
<dbReference type="Proteomes" id="UP001141806">
    <property type="component" value="Unassembled WGS sequence"/>
</dbReference>
<evidence type="ECO:0000313" key="2">
    <source>
        <dbReference type="Proteomes" id="UP001141806"/>
    </source>
</evidence>
<reference evidence="1" key="1">
    <citation type="journal article" date="2023" name="Plant J.">
        <title>The genome of the king protea, Protea cynaroides.</title>
        <authorList>
            <person name="Chang J."/>
            <person name="Duong T.A."/>
            <person name="Schoeman C."/>
            <person name="Ma X."/>
            <person name="Roodt D."/>
            <person name="Barker N."/>
            <person name="Li Z."/>
            <person name="Van de Peer Y."/>
            <person name="Mizrachi E."/>
        </authorList>
    </citation>
    <scope>NUCLEOTIDE SEQUENCE</scope>
    <source>
        <tissue evidence="1">Young leaves</tissue>
    </source>
</reference>
<dbReference type="EMBL" id="JAMYWD010000010">
    <property type="protein sequence ID" value="KAJ4958173.1"/>
    <property type="molecule type" value="Genomic_DNA"/>
</dbReference>
<organism evidence="1 2">
    <name type="scientific">Protea cynaroides</name>
    <dbReference type="NCBI Taxonomy" id="273540"/>
    <lineage>
        <taxon>Eukaryota</taxon>
        <taxon>Viridiplantae</taxon>
        <taxon>Streptophyta</taxon>
        <taxon>Embryophyta</taxon>
        <taxon>Tracheophyta</taxon>
        <taxon>Spermatophyta</taxon>
        <taxon>Magnoliopsida</taxon>
        <taxon>Proteales</taxon>
        <taxon>Proteaceae</taxon>
        <taxon>Protea</taxon>
    </lineage>
</organism>
<accession>A0A9Q0K1L7</accession>
<evidence type="ECO:0000313" key="1">
    <source>
        <dbReference type="EMBL" id="KAJ4958173.1"/>
    </source>
</evidence>
<gene>
    <name evidence="1" type="ORF">NE237_025284</name>
</gene>
<sequence>MIRVIIPHDMPYIVIGSFPRRHNGAKDGCRGEVWTNRMLQARRGVGANLRQRMIDVRDMAGLLEVGIMDLNRVHSRVGPGGSDLWSCKGHKWQWPREQLAERNLTAQRNGKGLGTKNLLLVGMASKSALSLLETAISGGSFCSGFFLPSGTWFHFLPSRGLQLH</sequence>
<comment type="caution">
    <text evidence="1">The sequence shown here is derived from an EMBL/GenBank/DDBJ whole genome shotgun (WGS) entry which is preliminary data.</text>
</comment>
<keyword evidence="2" id="KW-1185">Reference proteome</keyword>
<protein>
    <submittedName>
        <fullName evidence="1">Uncharacterized protein</fullName>
    </submittedName>
</protein>